<protein>
    <submittedName>
        <fullName evidence="1">Uncharacterized protein</fullName>
    </submittedName>
</protein>
<sequence>MAGLLGVITVLINNIPEDILQILIKRIDELEKKLAKDK</sequence>
<organism evidence="1 2">
    <name type="scientific">Flavobacterium branchiophilum</name>
    <dbReference type="NCBI Taxonomy" id="55197"/>
    <lineage>
        <taxon>Bacteria</taxon>
        <taxon>Pseudomonadati</taxon>
        <taxon>Bacteroidota</taxon>
        <taxon>Flavobacteriia</taxon>
        <taxon>Flavobacteriales</taxon>
        <taxon>Flavobacteriaceae</taxon>
        <taxon>Flavobacterium</taxon>
    </lineage>
</organism>
<dbReference type="EMBL" id="VFPJ01000001">
    <property type="protein sequence ID" value="TQM40453.1"/>
    <property type="molecule type" value="Genomic_DNA"/>
</dbReference>
<evidence type="ECO:0000313" key="2">
    <source>
        <dbReference type="Proteomes" id="UP000320773"/>
    </source>
</evidence>
<evidence type="ECO:0000313" key="1">
    <source>
        <dbReference type="EMBL" id="TQM40453.1"/>
    </source>
</evidence>
<name>A0A543G2Y0_9FLAO</name>
<dbReference type="Proteomes" id="UP000320773">
    <property type="component" value="Unassembled WGS sequence"/>
</dbReference>
<accession>A0A543G2Y0</accession>
<dbReference type="AlphaFoldDB" id="A0A543G2Y0"/>
<reference evidence="1 2" key="1">
    <citation type="submission" date="2019-06" db="EMBL/GenBank/DDBJ databases">
        <title>Genomic Encyclopedia of Archaeal and Bacterial Type Strains, Phase II (KMG-II): from individual species to whole genera.</title>
        <authorList>
            <person name="Goeker M."/>
        </authorList>
    </citation>
    <scope>NUCLEOTIDE SEQUENCE [LARGE SCALE GENOMIC DNA]</scope>
    <source>
        <strain evidence="1 2">DSM 24789</strain>
    </source>
</reference>
<comment type="caution">
    <text evidence="1">The sequence shown here is derived from an EMBL/GenBank/DDBJ whole genome shotgun (WGS) entry which is preliminary data.</text>
</comment>
<proteinExistence type="predicted"/>
<gene>
    <name evidence="1" type="ORF">BC670_1341</name>
</gene>